<dbReference type="RefSeq" id="WP_058124526.1">
    <property type="nucleotide sequence ID" value="NZ_CP107618.1"/>
</dbReference>
<accession>A0A0N7LTY0</accession>
<evidence type="ECO:0000313" key="2">
    <source>
        <dbReference type="Proteomes" id="UP000051298"/>
    </source>
</evidence>
<name>A0A0N7LTY0_9RHOB</name>
<dbReference type="Proteomes" id="UP000051298">
    <property type="component" value="Unassembled WGS sequence"/>
</dbReference>
<evidence type="ECO:0008006" key="3">
    <source>
        <dbReference type="Google" id="ProtNLM"/>
    </source>
</evidence>
<dbReference type="EMBL" id="CYRX01000033">
    <property type="protein sequence ID" value="CUH61954.1"/>
    <property type="molecule type" value="Genomic_DNA"/>
</dbReference>
<proteinExistence type="predicted"/>
<sequence>MRSEQDDAVRIYQTHLDEVGHAIEHGDFDGYAQHFALAHEFETVVGNVRISNPVSLRLLFDTLCGQLELHNLPTLHRVCKEASFTGPTTILGTHQTRLVRQDAIVAESFTARCVLKLRGNQWRLSRMQVNDGAKALPAVVMSHVLSRQKRRG</sequence>
<reference evidence="1 2" key="1">
    <citation type="submission" date="2015-09" db="EMBL/GenBank/DDBJ databases">
        <authorList>
            <consortium name="Swine Surveillance"/>
        </authorList>
    </citation>
    <scope>NUCLEOTIDE SEQUENCE [LARGE SCALE GENOMIC DNA]</scope>
    <source>
        <strain evidence="1 2">CECT 5294</strain>
    </source>
</reference>
<dbReference type="AlphaFoldDB" id="A0A0N7LTY0"/>
<protein>
    <recommendedName>
        <fullName evidence="3">SnoaL-like domain-containing protein</fullName>
    </recommendedName>
</protein>
<evidence type="ECO:0000313" key="1">
    <source>
        <dbReference type="EMBL" id="CUH61954.1"/>
    </source>
</evidence>
<organism evidence="1 2">
    <name type="scientific">Thalassobacter stenotrophicus</name>
    <dbReference type="NCBI Taxonomy" id="266809"/>
    <lineage>
        <taxon>Bacteria</taxon>
        <taxon>Pseudomonadati</taxon>
        <taxon>Pseudomonadota</taxon>
        <taxon>Alphaproteobacteria</taxon>
        <taxon>Rhodobacterales</taxon>
        <taxon>Roseobacteraceae</taxon>
        <taxon>Thalassobacter</taxon>
    </lineage>
</organism>
<gene>
    <name evidence="1" type="ORF">THS5294_03268</name>
</gene>